<evidence type="ECO:0000313" key="3">
    <source>
        <dbReference type="Proteomes" id="UP000054549"/>
    </source>
</evidence>
<dbReference type="GO" id="GO:0004497">
    <property type="term" value="F:monooxygenase activity"/>
    <property type="evidence" value="ECO:0007669"/>
    <property type="project" value="TreeGrafter"/>
</dbReference>
<reference evidence="2 3" key="1">
    <citation type="submission" date="2014-04" db="EMBL/GenBank/DDBJ databases">
        <title>Evolutionary Origins and Diversification of the Mycorrhizal Mutualists.</title>
        <authorList>
            <consortium name="DOE Joint Genome Institute"/>
            <consortium name="Mycorrhizal Genomics Consortium"/>
            <person name="Kohler A."/>
            <person name="Kuo A."/>
            <person name="Nagy L.G."/>
            <person name="Floudas D."/>
            <person name="Copeland A."/>
            <person name="Barry K.W."/>
            <person name="Cichocki N."/>
            <person name="Veneault-Fourrey C."/>
            <person name="LaButti K."/>
            <person name="Lindquist E.A."/>
            <person name="Lipzen A."/>
            <person name="Lundell T."/>
            <person name="Morin E."/>
            <person name="Murat C."/>
            <person name="Riley R."/>
            <person name="Ohm R."/>
            <person name="Sun H."/>
            <person name="Tunlid A."/>
            <person name="Henrissat B."/>
            <person name="Grigoriev I.V."/>
            <person name="Hibbett D.S."/>
            <person name="Martin F."/>
        </authorList>
    </citation>
    <scope>NUCLEOTIDE SEQUENCE [LARGE SCALE GENOMIC DNA]</scope>
    <source>
        <strain evidence="2 3">Koide BX008</strain>
    </source>
</reference>
<dbReference type="Pfam" id="PF13738">
    <property type="entry name" value="Pyr_redox_3"/>
    <property type="match status" value="1"/>
</dbReference>
<protein>
    <recommendedName>
        <fullName evidence="4">FAD/NAD(P)-binding domain-containing protein</fullName>
    </recommendedName>
</protein>
<dbReference type="STRING" id="946122.A0A0C2X8Q1"/>
<dbReference type="InterPro" id="IPR050982">
    <property type="entry name" value="Auxin_biosynth/cation_transpt"/>
</dbReference>
<dbReference type="SUPFAM" id="SSF54427">
    <property type="entry name" value="NTF2-like"/>
    <property type="match status" value="1"/>
</dbReference>
<dbReference type="EMBL" id="KN818240">
    <property type="protein sequence ID" value="KIL65686.1"/>
    <property type="molecule type" value="Genomic_DNA"/>
</dbReference>
<dbReference type="SUPFAM" id="SSF51905">
    <property type="entry name" value="FAD/NAD(P)-binding domain"/>
    <property type="match status" value="1"/>
</dbReference>
<dbReference type="InterPro" id="IPR032710">
    <property type="entry name" value="NTF2-like_dom_sf"/>
</dbReference>
<dbReference type="PANTHER" id="PTHR43539:SF68">
    <property type="entry name" value="FLAVIN-BINDING MONOOXYGENASE-LIKE PROTEIN (AFU_ORTHOLOGUE AFUA_4G09220)"/>
    <property type="match status" value="1"/>
</dbReference>
<dbReference type="InterPro" id="IPR036188">
    <property type="entry name" value="FAD/NAD-bd_sf"/>
</dbReference>
<dbReference type="GO" id="GO:0050660">
    <property type="term" value="F:flavin adenine dinucleotide binding"/>
    <property type="evidence" value="ECO:0007669"/>
    <property type="project" value="TreeGrafter"/>
</dbReference>
<gene>
    <name evidence="2" type="ORF">M378DRAFT_10572</name>
</gene>
<dbReference type="PANTHER" id="PTHR43539">
    <property type="entry name" value="FLAVIN-BINDING MONOOXYGENASE-LIKE PROTEIN (AFU_ORTHOLOGUE AFUA_4G09220)"/>
    <property type="match status" value="1"/>
</dbReference>
<dbReference type="AlphaFoldDB" id="A0A0C2X8Q1"/>
<dbReference type="Gene3D" id="3.10.450.50">
    <property type="match status" value="1"/>
</dbReference>
<dbReference type="Proteomes" id="UP000054549">
    <property type="component" value="Unassembled WGS sequence"/>
</dbReference>
<proteinExistence type="predicted"/>
<accession>A0A0C2X8Q1</accession>
<organism evidence="2 3">
    <name type="scientific">Amanita muscaria (strain Koide BX008)</name>
    <dbReference type="NCBI Taxonomy" id="946122"/>
    <lineage>
        <taxon>Eukaryota</taxon>
        <taxon>Fungi</taxon>
        <taxon>Dikarya</taxon>
        <taxon>Basidiomycota</taxon>
        <taxon>Agaricomycotina</taxon>
        <taxon>Agaricomycetes</taxon>
        <taxon>Agaricomycetidae</taxon>
        <taxon>Agaricales</taxon>
        <taxon>Pluteineae</taxon>
        <taxon>Amanitaceae</taxon>
        <taxon>Amanita</taxon>
    </lineage>
</organism>
<keyword evidence="1" id="KW-0560">Oxidoreductase</keyword>
<dbReference type="HOGENOM" id="CLU_015676_1_0_1"/>
<evidence type="ECO:0000256" key="1">
    <source>
        <dbReference type="ARBA" id="ARBA00023002"/>
    </source>
</evidence>
<evidence type="ECO:0000313" key="2">
    <source>
        <dbReference type="EMBL" id="KIL65686.1"/>
    </source>
</evidence>
<dbReference type="OrthoDB" id="74360at2759"/>
<dbReference type="Gene3D" id="3.50.50.60">
    <property type="entry name" value="FAD/NAD(P)-binding domain"/>
    <property type="match status" value="1"/>
</dbReference>
<dbReference type="InParanoid" id="A0A0C2X8Q1"/>
<keyword evidence="3" id="KW-1185">Reference proteome</keyword>
<evidence type="ECO:0008006" key="4">
    <source>
        <dbReference type="Google" id="ProtNLM"/>
    </source>
</evidence>
<name>A0A0C2X8Q1_AMAMK</name>
<sequence length="607" mass="68309">MPITHPVESVLPLLDKLGVDVPSDLDADKTLGEWLQQFKSHLESGNVEGVVDTMAEGAFWRDILALTWNFRTFHGIPKISQFLTDRLALAQVNNIKLQNPSYTELQRPYPDLAWVQGLFQFETDVGSCSGVVRLIPHKDGKWRAHSILTTLDDLKGYPEKIGHFRKQGTFRSNWSAMRAKEQEYADRDPTVLIIGGGHCGLETAARLKCLGIDALIVDKNERIGDNWRKRYEALCLHDQVWGDHMPYLPFPPTWPVYAPAHKLANWLEDYADILELNYWTSSTVIKADQDANNMWHVTVRKADGTQRIFAVKHLVFALGFKGGEPYIPPYPGTGKFKGHIIHSLQHDKAADHAGKKVVVIGACTSAQQAHDLCEDYYHNGIDVTMFQRSSTYIMSVKNGFDVLFEGLYGEEGMPPVDVADKINASYTNSFMEGYAYRQRIRIEEADKELLEGLEKRGFRLNKGYKDVSGFFLQAWTKAGGYYLDTGASQLIIDGKIKLKNDSQLKGFTESGLLFENGSELPADVVVFCTGLGDSRDGIRRICGDDVAAKCPPIWGLDEEGEFQGVWREIGVPNLWYMMGNFGLARIHSKHLALQIKAKEENILGTRY</sequence>